<evidence type="ECO:0000313" key="2">
    <source>
        <dbReference type="EMBL" id="TYK49485.1"/>
    </source>
</evidence>
<evidence type="ECO:0008006" key="4">
    <source>
        <dbReference type="Google" id="ProtNLM"/>
    </source>
</evidence>
<protein>
    <recommendedName>
        <fullName evidence="4">DUF4352 domain-containing protein</fullName>
    </recommendedName>
</protein>
<evidence type="ECO:0000256" key="1">
    <source>
        <dbReference type="SAM" id="MobiDB-lite"/>
    </source>
</evidence>
<feature type="compositionally biased region" description="Low complexity" evidence="1">
    <location>
        <begin position="42"/>
        <end position="57"/>
    </location>
</feature>
<name>A0A5D3FQU1_9ACTN</name>
<dbReference type="Proteomes" id="UP000323505">
    <property type="component" value="Unassembled WGS sequence"/>
</dbReference>
<sequence>MSDAPPCPRGKSMPTPFRSAVVSAASGAIAVAFLSGCSSSDGGTTSKQAPAASAAAPTGCSPQPCARTEDDPPVTVYISGFKANPHPEIKAMGLPDDKTVHVVTFDWRYENRSDDDLDIGNDAFEFYDAANVKVEGILVTGNDLCPSNEYKTIQVPRGSTGSGKACAILGDVPARIDMPYGPTLPVH</sequence>
<gene>
    <name evidence="2" type="ORF">FXF68_17215</name>
</gene>
<dbReference type="EMBL" id="VSRQ01000003">
    <property type="protein sequence ID" value="TYK49485.1"/>
    <property type="molecule type" value="Genomic_DNA"/>
</dbReference>
<feature type="region of interest" description="Disordered" evidence="1">
    <location>
        <begin position="42"/>
        <end position="66"/>
    </location>
</feature>
<accession>A0A5D3FQU1</accession>
<evidence type="ECO:0000313" key="3">
    <source>
        <dbReference type="Proteomes" id="UP000323505"/>
    </source>
</evidence>
<dbReference type="RefSeq" id="WP_148760275.1">
    <property type="nucleotide sequence ID" value="NZ_VSRQ01000003.1"/>
</dbReference>
<organism evidence="2 3">
    <name type="scientific">Actinomadura decatromicini</name>
    <dbReference type="NCBI Taxonomy" id="2604572"/>
    <lineage>
        <taxon>Bacteria</taxon>
        <taxon>Bacillati</taxon>
        <taxon>Actinomycetota</taxon>
        <taxon>Actinomycetes</taxon>
        <taxon>Streptosporangiales</taxon>
        <taxon>Thermomonosporaceae</taxon>
        <taxon>Actinomadura</taxon>
    </lineage>
</organism>
<comment type="caution">
    <text evidence="2">The sequence shown here is derived from an EMBL/GenBank/DDBJ whole genome shotgun (WGS) entry which is preliminary data.</text>
</comment>
<keyword evidence="3" id="KW-1185">Reference proteome</keyword>
<reference evidence="2 3" key="1">
    <citation type="submission" date="2019-08" db="EMBL/GenBank/DDBJ databases">
        <title>Actinomadura sp. nov. CYP1-5 isolated from mountain soil.</title>
        <authorList>
            <person name="Songsumanus A."/>
            <person name="Kuncharoen N."/>
            <person name="Kudo T."/>
            <person name="Yuki M."/>
            <person name="Igarashi Y."/>
            <person name="Tanasupawat S."/>
        </authorList>
    </citation>
    <scope>NUCLEOTIDE SEQUENCE [LARGE SCALE GENOMIC DNA]</scope>
    <source>
        <strain evidence="2 3">CYP1-5</strain>
    </source>
</reference>
<proteinExistence type="predicted"/>
<dbReference type="AlphaFoldDB" id="A0A5D3FQU1"/>